<feature type="transmembrane region" description="Helical" evidence="2">
    <location>
        <begin position="40"/>
        <end position="60"/>
    </location>
</feature>
<dbReference type="RefSeq" id="WP_191829212.1">
    <property type="nucleotide sequence ID" value="NZ_JACYHB010000008.1"/>
</dbReference>
<dbReference type="EMBL" id="JACYHB010000008">
    <property type="protein sequence ID" value="MBD8079634.1"/>
    <property type="molecule type" value="Genomic_DNA"/>
</dbReference>
<dbReference type="PANTHER" id="PTHR34989:SF1">
    <property type="entry name" value="PROTEIN HDED"/>
    <property type="match status" value="1"/>
</dbReference>
<gene>
    <name evidence="3" type="ORF">IF651_11260</name>
</gene>
<feature type="transmembrane region" description="Helical" evidence="2">
    <location>
        <begin position="72"/>
        <end position="90"/>
    </location>
</feature>
<sequence length="344" mass="35592">MARRSKDEDQGKAGREVADGTGTDATAEQKVEVRNPFRRVWWLPVVRGVLLVVLGLLLMIEPLEQLEVLRLVLGAFLVADGVLVAVQWFAHRRQTSSAWWLAQAAVNIVFGVVVAFWPDLNPTALYYVLSVWVLVLGIVAIAGAAGLTRNRDLGAAWMLAFGITSTLFGLLLLTRPLDSLDVLRLVVIVFALYAFVAGAIHVVSGFAVRAIARELGDLRGQAEAAGVVVTGGSVLGSAAARPDVAEAGAARAPGPAAAPVPATWHATEPDAAPEPALAPGTVSDPASAPDTTSDPALAPDTAPEPARSADTPPRTDAGAWPGEAADEAPGSGARPGSTGAPPAR</sequence>
<feature type="region of interest" description="Disordered" evidence="1">
    <location>
        <begin position="1"/>
        <end position="25"/>
    </location>
</feature>
<feature type="transmembrane region" description="Helical" evidence="2">
    <location>
        <begin position="154"/>
        <end position="173"/>
    </location>
</feature>
<keyword evidence="2" id="KW-1133">Transmembrane helix</keyword>
<feature type="transmembrane region" description="Helical" evidence="2">
    <location>
        <begin position="185"/>
        <end position="208"/>
    </location>
</feature>
<feature type="compositionally biased region" description="Low complexity" evidence="1">
    <location>
        <begin position="269"/>
        <end position="279"/>
    </location>
</feature>
<dbReference type="InterPro" id="IPR052712">
    <property type="entry name" value="Acid_resist_chaperone_HdeD"/>
</dbReference>
<keyword evidence="4" id="KW-1185">Reference proteome</keyword>
<dbReference type="Pfam" id="PF03729">
    <property type="entry name" value="DUF308"/>
    <property type="match status" value="1"/>
</dbReference>
<keyword evidence="2" id="KW-0812">Transmembrane</keyword>
<feature type="compositionally biased region" description="Basic and acidic residues" evidence="1">
    <location>
        <begin position="1"/>
        <end position="18"/>
    </location>
</feature>
<evidence type="ECO:0000313" key="3">
    <source>
        <dbReference type="EMBL" id="MBD8079634.1"/>
    </source>
</evidence>
<evidence type="ECO:0000256" key="1">
    <source>
        <dbReference type="SAM" id="MobiDB-lite"/>
    </source>
</evidence>
<feature type="region of interest" description="Disordered" evidence="1">
    <location>
        <begin position="246"/>
        <end position="344"/>
    </location>
</feature>
<organism evidence="3 4">
    <name type="scientific">Cellulosimicrobium arenosum</name>
    <dbReference type="NCBI Taxonomy" id="2708133"/>
    <lineage>
        <taxon>Bacteria</taxon>
        <taxon>Bacillati</taxon>
        <taxon>Actinomycetota</taxon>
        <taxon>Actinomycetes</taxon>
        <taxon>Micrococcales</taxon>
        <taxon>Promicromonosporaceae</taxon>
        <taxon>Cellulosimicrobium</taxon>
    </lineage>
</organism>
<accession>A0A927J0G9</accession>
<proteinExistence type="predicted"/>
<evidence type="ECO:0000256" key="2">
    <source>
        <dbReference type="SAM" id="Phobius"/>
    </source>
</evidence>
<feature type="transmembrane region" description="Helical" evidence="2">
    <location>
        <begin position="124"/>
        <end position="147"/>
    </location>
</feature>
<protein>
    <submittedName>
        <fullName evidence="3">DUF308 domain-containing protein</fullName>
    </submittedName>
</protein>
<feature type="compositionally biased region" description="Low complexity" evidence="1">
    <location>
        <begin position="246"/>
        <end position="262"/>
    </location>
</feature>
<dbReference type="PANTHER" id="PTHR34989">
    <property type="entry name" value="PROTEIN HDED"/>
    <property type="match status" value="1"/>
</dbReference>
<reference evidence="3" key="2">
    <citation type="submission" date="2020-09" db="EMBL/GenBank/DDBJ databases">
        <authorList>
            <person name="Yu Y."/>
        </authorList>
    </citation>
    <scope>NUCLEOTIDE SEQUENCE</scope>
    <source>
        <strain evidence="3">KCTC 49039</strain>
    </source>
</reference>
<evidence type="ECO:0000313" key="4">
    <source>
        <dbReference type="Proteomes" id="UP000610846"/>
    </source>
</evidence>
<comment type="caution">
    <text evidence="3">The sequence shown here is derived from an EMBL/GenBank/DDBJ whole genome shotgun (WGS) entry which is preliminary data.</text>
</comment>
<name>A0A927J0G9_9MICO</name>
<dbReference type="AlphaFoldDB" id="A0A927J0G9"/>
<reference evidence="3" key="1">
    <citation type="journal article" date="2018" name="Curr. Microbiol.">
        <title>Cellulosimicrobium arenosum sp. nov., Isolated from Marine Sediment Sand.</title>
        <authorList>
            <person name="Oh M."/>
            <person name="Kim J.H."/>
            <person name="Yoon J.H."/>
            <person name="Schumann P."/>
            <person name="Kim W."/>
        </authorList>
    </citation>
    <scope>NUCLEOTIDE SEQUENCE</scope>
    <source>
        <strain evidence="3">KCTC 49039</strain>
    </source>
</reference>
<dbReference type="Proteomes" id="UP000610846">
    <property type="component" value="Unassembled WGS sequence"/>
</dbReference>
<keyword evidence="2" id="KW-0472">Membrane</keyword>
<dbReference type="InterPro" id="IPR005325">
    <property type="entry name" value="DUF308_memb"/>
</dbReference>
<dbReference type="GO" id="GO:0005886">
    <property type="term" value="C:plasma membrane"/>
    <property type="evidence" value="ECO:0007669"/>
    <property type="project" value="TreeGrafter"/>
</dbReference>
<feature type="transmembrane region" description="Helical" evidence="2">
    <location>
        <begin position="97"/>
        <end position="118"/>
    </location>
</feature>